<evidence type="ECO:0000313" key="2">
    <source>
        <dbReference type="Proteomes" id="UP000790377"/>
    </source>
</evidence>
<sequence length="143" mass="15610">MVYLNLKSAFVACAALIAVAGASTGCQMDETAKADWTLFVYNAPNCSTSAKTKHQYFGGIGKFGCFGPFSKDITPIQSLALTIQQQYSMFPLKVTFYEGTHCNGTQVVKTNPGEVGLLAPQFSGSYKDWAKIRTVYVERDILL</sequence>
<gene>
    <name evidence="1" type="ORF">BJ138DRAFT_1153355</name>
</gene>
<evidence type="ECO:0000313" key="1">
    <source>
        <dbReference type="EMBL" id="KAH7910246.1"/>
    </source>
</evidence>
<accession>A0ACB8AB44</accession>
<name>A0ACB8AB44_9AGAM</name>
<dbReference type="Proteomes" id="UP000790377">
    <property type="component" value="Unassembled WGS sequence"/>
</dbReference>
<keyword evidence="2" id="KW-1185">Reference proteome</keyword>
<dbReference type="EMBL" id="MU267721">
    <property type="protein sequence ID" value="KAH7910246.1"/>
    <property type="molecule type" value="Genomic_DNA"/>
</dbReference>
<reference evidence="1" key="1">
    <citation type="journal article" date="2021" name="New Phytol.">
        <title>Evolutionary innovations through gain and loss of genes in the ectomycorrhizal Boletales.</title>
        <authorList>
            <person name="Wu G."/>
            <person name="Miyauchi S."/>
            <person name="Morin E."/>
            <person name="Kuo A."/>
            <person name="Drula E."/>
            <person name="Varga T."/>
            <person name="Kohler A."/>
            <person name="Feng B."/>
            <person name="Cao Y."/>
            <person name="Lipzen A."/>
            <person name="Daum C."/>
            <person name="Hundley H."/>
            <person name="Pangilinan J."/>
            <person name="Johnson J."/>
            <person name="Barry K."/>
            <person name="LaButti K."/>
            <person name="Ng V."/>
            <person name="Ahrendt S."/>
            <person name="Min B."/>
            <person name="Choi I.G."/>
            <person name="Park H."/>
            <person name="Plett J.M."/>
            <person name="Magnuson J."/>
            <person name="Spatafora J.W."/>
            <person name="Nagy L.G."/>
            <person name="Henrissat B."/>
            <person name="Grigoriev I.V."/>
            <person name="Yang Z.L."/>
            <person name="Xu J."/>
            <person name="Martin F.M."/>
        </authorList>
    </citation>
    <scope>NUCLEOTIDE SEQUENCE</scope>
    <source>
        <strain evidence="1">ATCC 28755</strain>
    </source>
</reference>
<proteinExistence type="predicted"/>
<organism evidence="1 2">
    <name type="scientific">Hygrophoropsis aurantiaca</name>
    <dbReference type="NCBI Taxonomy" id="72124"/>
    <lineage>
        <taxon>Eukaryota</taxon>
        <taxon>Fungi</taxon>
        <taxon>Dikarya</taxon>
        <taxon>Basidiomycota</taxon>
        <taxon>Agaricomycotina</taxon>
        <taxon>Agaricomycetes</taxon>
        <taxon>Agaricomycetidae</taxon>
        <taxon>Boletales</taxon>
        <taxon>Coniophorineae</taxon>
        <taxon>Hygrophoropsidaceae</taxon>
        <taxon>Hygrophoropsis</taxon>
    </lineage>
</organism>
<protein>
    <submittedName>
        <fullName evidence="1">Uncharacterized protein</fullName>
    </submittedName>
</protein>
<comment type="caution">
    <text evidence="1">The sequence shown here is derived from an EMBL/GenBank/DDBJ whole genome shotgun (WGS) entry which is preliminary data.</text>
</comment>